<name>A0A1W1VHI2_9BACT</name>
<dbReference type="Proteomes" id="UP000192266">
    <property type="component" value="Unassembled WGS sequence"/>
</dbReference>
<keyword evidence="4" id="KW-1185">Reference proteome</keyword>
<gene>
    <name evidence="3" type="ORF">SAMN00120144_2152</name>
</gene>
<evidence type="ECO:0000256" key="1">
    <source>
        <dbReference type="SAM" id="MobiDB-lite"/>
    </source>
</evidence>
<organism evidence="3 4">
    <name type="scientific">Hymenobacter roseosalivarius DSM 11622</name>
    <dbReference type="NCBI Taxonomy" id="645990"/>
    <lineage>
        <taxon>Bacteria</taxon>
        <taxon>Pseudomonadati</taxon>
        <taxon>Bacteroidota</taxon>
        <taxon>Cytophagia</taxon>
        <taxon>Cytophagales</taxon>
        <taxon>Hymenobacteraceae</taxon>
        <taxon>Hymenobacter</taxon>
    </lineage>
</organism>
<evidence type="ECO:0000313" key="4">
    <source>
        <dbReference type="Proteomes" id="UP000192266"/>
    </source>
</evidence>
<feature type="region of interest" description="Disordered" evidence="1">
    <location>
        <begin position="68"/>
        <end position="92"/>
    </location>
</feature>
<dbReference type="Pfam" id="PF13751">
    <property type="entry name" value="DDE_Tnp_1_6"/>
    <property type="match status" value="1"/>
</dbReference>
<feature type="domain" description="Transposase DDE" evidence="2">
    <location>
        <begin position="3"/>
        <end position="50"/>
    </location>
</feature>
<dbReference type="EMBL" id="FWWW01000058">
    <property type="protein sequence ID" value="SMB92414.1"/>
    <property type="molecule type" value="Genomic_DNA"/>
</dbReference>
<protein>
    <recommendedName>
        <fullName evidence="2">Transposase DDE domain-containing protein</fullName>
    </recommendedName>
</protein>
<dbReference type="AlphaFoldDB" id="A0A1W1VHI2"/>
<accession>A0A1W1VHI2</accession>
<dbReference type="InterPro" id="IPR025668">
    <property type="entry name" value="Tnp_DDE_dom"/>
</dbReference>
<sequence length="92" mass="10383">MKRLRHSTVEPVFGSLIHHYGLRRIGMRGQAGAHKAMLLAAMAYNLKKLLNHRPTQFLSVALALPKPPPPPSTLPFQLRTKRRGLQRQQVQG</sequence>
<reference evidence="3 4" key="1">
    <citation type="submission" date="2017-04" db="EMBL/GenBank/DDBJ databases">
        <authorList>
            <person name="Afonso C.L."/>
            <person name="Miller P.J."/>
            <person name="Scott M.A."/>
            <person name="Spackman E."/>
            <person name="Goraichik I."/>
            <person name="Dimitrov K.M."/>
            <person name="Suarez D.L."/>
            <person name="Swayne D.E."/>
        </authorList>
    </citation>
    <scope>NUCLEOTIDE SEQUENCE [LARGE SCALE GENOMIC DNA]</scope>
    <source>
        <strain evidence="3 4">DSM 11622</strain>
    </source>
</reference>
<evidence type="ECO:0000259" key="2">
    <source>
        <dbReference type="Pfam" id="PF13751"/>
    </source>
</evidence>
<evidence type="ECO:0000313" key="3">
    <source>
        <dbReference type="EMBL" id="SMB92414.1"/>
    </source>
</evidence>
<proteinExistence type="predicted"/>